<feature type="transmembrane region" description="Helical" evidence="1">
    <location>
        <begin position="73"/>
        <end position="96"/>
    </location>
</feature>
<keyword evidence="3" id="KW-1185">Reference proteome</keyword>
<gene>
    <name evidence="2" type="ORF">OEZ60_15110</name>
</gene>
<keyword evidence="1" id="KW-0472">Membrane</keyword>
<dbReference type="EMBL" id="JAOVQO010000014">
    <property type="protein sequence ID" value="MCU9849331.1"/>
    <property type="molecule type" value="Genomic_DNA"/>
</dbReference>
<keyword evidence="1" id="KW-0812">Transmembrane</keyword>
<organism evidence="2 3">
    <name type="scientific">Albidovulum salinarum</name>
    <dbReference type="NCBI Taxonomy" id="2984153"/>
    <lineage>
        <taxon>Bacteria</taxon>
        <taxon>Pseudomonadati</taxon>
        <taxon>Pseudomonadota</taxon>
        <taxon>Alphaproteobacteria</taxon>
        <taxon>Rhodobacterales</taxon>
        <taxon>Paracoccaceae</taxon>
        <taxon>Albidovulum</taxon>
    </lineage>
</organism>
<sequence length="124" mass="12960">MDHNARSAGAAKSREGAGNLLKPIAFVGGCAGFAWFVSPPTESFGQFLFLWYISTVFGFVLICVALTEGIMPILKYLAAFVLFHGVKVAAVVGIGLLFRESVVAGAVAGVAVLAALGLFYFRGA</sequence>
<reference evidence="2 3" key="1">
    <citation type="submission" date="2022-10" db="EMBL/GenBank/DDBJ databases">
        <title>Defluviimonas sp. nov., isolated from ocean surface sediments.</title>
        <authorList>
            <person name="He W."/>
            <person name="Wang L."/>
            <person name="Zhang D.-F."/>
        </authorList>
    </citation>
    <scope>NUCLEOTIDE SEQUENCE [LARGE SCALE GENOMIC DNA]</scope>
    <source>
        <strain evidence="2 3">WL0024</strain>
    </source>
</reference>
<accession>A0ABT2X5V8</accession>
<comment type="caution">
    <text evidence="2">The sequence shown here is derived from an EMBL/GenBank/DDBJ whole genome shotgun (WGS) entry which is preliminary data.</text>
</comment>
<evidence type="ECO:0000313" key="3">
    <source>
        <dbReference type="Proteomes" id="UP001209535"/>
    </source>
</evidence>
<feature type="transmembrane region" description="Helical" evidence="1">
    <location>
        <begin position="102"/>
        <end position="121"/>
    </location>
</feature>
<proteinExistence type="predicted"/>
<protein>
    <submittedName>
        <fullName evidence="2">Uncharacterized protein</fullName>
    </submittedName>
</protein>
<dbReference type="Proteomes" id="UP001209535">
    <property type="component" value="Unassembled WGS sequence"/>
</dbReference>
<name>A0ABT2X5V8_9RHOB</name>
<evidence type="ECO:0000256" key="1">
    <source>
        <dbReference type="SAM" id="Phobius"/>
    </source>
</evidence>
<feature type="transmembrane region" description="Helical" evidence="1">
    <location>
        <begin position="44"/>
        <end position="66"/>
    </location>
</feature>
<feature type="transmembrane region" description="Helical" evidence="1">
    <location>
        <begin position="20"/>
        <end position="38"/>
    </location>
</feature>
<keyword evidence="1" id="KW-1133">Transmembrane helix</keyword>
<evidence type="ECO:0000313" key="2">
    <source>
        <dbReference type="EMBL" id="MCU9849331.1"/>
    </source>
</evidence>